<dbReference type="RefSeq" id="WP_070970160.1">
    <property type="nucleotide sequence ID" value="NZ_CP017603.1"/>
</dbReference>
<evidence type="ECO:0000313" key="9">
    <source>
        <dbReference type="Proteomes" id="UP000192478"/>
    </source>
</evidence>
<gene>
    <name evidence="6" type="ORF">BJL90_15850</name>
    <name evidence="7" type="ORF">CLFO_21150</name>
</gene>
<dbReference type="Gene3D" id="3.30.1370.220">
    <property type="match status" value="1"/>
</dbReference>
<dbReference type="Pfam" id="PF17481">
    <property type="entry name" value="Phage_sheath_domII"/>
    <property type="match status" value="1"/>
</dbReference>
<evidence type="ECO:0000313" key="6">
    <source>
        <dbReference type="EMBL" id="AOY77191.1"/>
    </source>
</evidence>
<feature type="domain" description="Tail sheath protein Gp18-like" evidence="5">
    <location>
        <begin position="34"/>
        <end position="91"/>
    </location>
</feature>
<dbReference type="EMBL" id="CP017603">
    <property type="protein sequence ID" value="AOY77191.1"/>
    <property type="molecule type" value="Genomic_DNA"/>
</dbReference>
<dbReference type="KEGG" id="cfm:BJL90_15850"/>
<dbReference type="InterPro" id="IPR035326">
    <property type="entry name" value="Beta_sandwich_Seath"/>
</dbReference>
<name>A0AAC9RLV9_9CLOT</name>
<dbReference type="Gene3D" id="3.40.50.11790">
    <property type="match status" value="1"/>
</dbReference>
<evidence type="ECO:0000259" key="3">
    <source>
        <dbReference type="Pfam" id="PF17481"/>
    </source>
</evidence>
<evidence type="ECO:0000313" key="8">
    <source>
        <dbReference type="Proteomes" id="UP000177894"/>
    </source>
</evidence>
<evidence type="ECO:0000259" key="4">
    <source>
        <dbReference type="Pfam" id="PF17482"/>
    </source>
</evidence>
<accession>A0AAC9RLV9</accession>
<dbReference type="InterPro" id="IPR020287">
    <property type="entry name" value="Tail_sheath_C"/>
</dbReference>
<feature type="domain" description="Tail sheath protein subtilisin-like" evidence="2">
    <location>
        <begin position="202"/>
        <end position="361"/>
    </location>
</feature>
<dbReference type="Gene3D" id="3.30.1490.450">
    <property type="match status" value="1"/>
</dbReference>
<evidence type="ECO:0000259" key="5">
    <source>
        <dbReference type="Pfam" id="PF22671"/>
    </source>
</evidence>
<dbReference type="InterPro" id="IPR035089">
    <property type="entry name" value="Phage_sheath_subtilisin"/>
</dbReference>
<feature type="domain" description="Tail sheath protein C-terminal" evidence="4">
    <location>
        <begin position="368"/>
        <end position="470"/>
    </location>
</feature>
<reference evidence="6 8" key="1">
    <citation type="submission" date="2016-10" db="EMBL/GenBank/DDBJ databases">
        <title>Complete Genome Sequence of Acetogen Clostridium formicoaceticum ATCC 27076.</title>
        <authorList>
            <person name="Bao T."/>
            <person name="Cheng C."/>
            <person name="Zhao J."/>
            <person name="Yang S.-T."/>
            <person name="Wang J."/>
            <person name="Wang M."/>
        </authorList>
    </citation>
    <scope>NUCLEOTIDE SEQUENCE [LARGE SCALE GENOMIC DNA]</scope>
    <source>
        <strain evidence="6 8">ATCC 27076</strain>
    </source>
</reference>
<proteinExistence type="inferred from homology"/>
<dbReference type="Proteomes" id="UP000177894">
    <property type="component" value="Chromosome"/>
</dbReference>
<organism evidence="7 9">
    <name type="scientific">Clostridium formicaceticum</name>
    <dbReference type="NCBI Taxonomy" id="1497"/>
    <lineage>
        <taxon>Bacteria</taxon>
        <taxon>Bacillati</taxon>
        <taxon>Bacillota</taxon>
        <taxon>Clostridia</taxon>
        <taxon>Eubacteriales</taxon>
        <taxon>Clostridiaceae</taxon>
        <taxon>Clostridium</taxon>
    </lineage>
</organism>
<dbReference type="AlphaFoldDB" id="A0AAC9RLV9"/>
<keyword evidence="8" id="KW-1185">Reference proteome</keyword>
<dbReference type="EMBL" id="CP020559">
    <property type="protein sequence ID" value="ARE87715.1"/>
    <property type="molecule type" value="Genomic_DNA"/>
</dbReference>
<dbReference type="Proteomes" id="UP000192478">
    <property type="component" value="Chromosome"/>
</dbReference>
<dbReference type="InterPro" id="IPR054564">
    <property type="entry name" value="Gp18_domIII_N"/>
</dbReference>
<comment type="similarity">
    <text evidence="1">Belongs to the myoviridae tail sheath protein family.</text>
</comment>
<dbReference type="Pfam" id="PF22671">
    <property type="entry name" value="Gp18_domIII_N"/>
    <property type="match status" value="1"/>
</dbReference>
<sequence>MASGTWSETDRPIRPGFYNRFKAAALARIQMGQRGIVAMPVKANWGPAKEVVSITSERALMDNFGSDSNYTAYKLGRLALLGGPRQLLLYRLTDGSEKVAEVTLKNTSDADALKIETKYPSTREFKVTVRPSIVNEEAKDIVLHEGTRLLYTFTGLTGTMDEIIEAINENDDNKWLKATKVANGPLADVVTQALTGGNDGAAGVTNEDYINAMDKFEGYKFNGFTLDGVTDPALHTSVKSWVDRNRKNGKKIRAYVGGELDESINDANNRSKAHNYEGFHNVGSTGGVLDGITYTPAEVAVYICALGESQDMRASLCNQVTIFSDVTTHLSNEEIESSILAGTMILRYDDGSVVIEDDVNTLKRYGEDQNETWGYLRAIKFMDMVDEDTSFTGNRQYVGKVLNGDTGQIAILTALKLYFETLQIGQLIENFTVEVDDELQGTAANDEFFWRWDAKYINVMKKIMGTGYIR</sequence>
<dbReference type="Gene3D" id="3.30.360.90">
    <property type="match status" value="1"/>
</dbReference>
<reference evidence="7 9" key="2">
    <citation type="submission" date="2017-03" db="EMBL/GenBank/DDBJ databases">
        <title>Complete sequence of Clostridium formicaceticum DSM 92.</title>
        <authorList>
            <person name="Poehlein A."/>
            <person name="Karl M."/>
            <person name="Bengelsdorf F.R."/>
            <person name="Duerre P."/>
            <person name="Daniel R."/>
        </authorList>
    </citation>
    <scope>NUCLEOTIDE SEQUENCE [LARGE SCALE GENOMIC DNA]</scope>
    <source>
        <strain evidence="7 9">DSM 92</strain>
    </source>
</reference>
<evidence type="ECO:0000259" key="2">
    <source>
        <dbReference type="Pfam" id="PF04984"/>
    </source>
</evidence>
<protein>
    <submittedName>
        <fullName evidence="7">Phage tail sheath protein</fullName>
    </submittedName>
</protein>
<evidence type="ECO:0000256" key="1">
    <source>
        <dbReference type="ARBA" id="ARBA00008005"/>
    </source>
</evidence>
<dbReference type="Pfam" id="PF04984">
    <property type="entry name" value="Phage_sheath_1"/>
    <property type="match status" value="1"/>
</dbReference>
<feature type="domain" description="Phage tail sheath protein-like beta-sandwich" evidence="3">
    <location>
        <begin position="94"/>
        <end position="199"/>
    </location>
</feature>
<dbReference type="Pfam" id="PF17482">
    <property type="entry name" value="Phage_sheath_1C"/>
    <property type="match status" value="1"/>
</dbReference>
<evidence type="ECO:0000313" key="7">
    <source>
        <dbReference type="EMBL" id="ARE87715.1"/>
    </source>
</evidence>